<reference evidence="15 16" key="1">
    <citation type="submission" date="2020-08" db="EMBL/GenBank/DDBJ databases">
        <title>Genomic Encyclopedia of Type Strains, Phase IV (KMG-IV): sequencing the most valuable type-strain genomes for metagenomic binning, comparative biology and taxonomic classification.</title>
        <authorList>
            <person name="Goeker M."/>
        </authorList>
    </citation>
    <scope>NUCLEOTIDE SEQUENCE [LARGE SCALE GENOMIC DNA]</scope>
    <source>
        <strain evidence="15 16">DSM 27568</strain>
    </source>
</reference>
<gene>
    <name evidence="15" type="ORF">GGR39_002271</name>
</gene>
<dbReference type="EMBL" id="JACIDY010000005">
    <property type="protein sequence ID" value="MBB3940614.1"/>
    <property type="molecule type" value="Genomic_DNA"/>
</dbReference>
<keyword evidence="10 11" id="KW-0998">Cell outer membrane</keyword>
<accession>A0A7W6C2W0</accession>
<dbReference type="GO" id="GO:0006826">
    <property type="term" value="P:iron ion transport"/>
    <property type="evidence" value="ECO:0007669"/>
    <property type="project" value="UniProtKB-KW"/>
</dbReference>
<dbReference type="GO" id="GO:0009279">
    <property type="term" value="C:cell outer membrane"/>
    <property type="evidence" value="ECO:0007669"/>
    <property type="project" value="UniProtKB-SubCell"/>
</dbReference>
<keyword evidence="6" id="KW-0408">Iron</keyword>
<evidence type="ECO:0000256" key="5">
    <source>
        <dbReference type="ARBA" id="ARBA00022692"/>
    </source>
</evidence>
<dbReference type="PROSITE" id="PS52016">
    <property type="entry name" value="TONB_DEPENDENT_REC_3"/>
    <property type="match status" value="1"/>
</dbReference>
<feature type="domain" description="TonB-dependent receptor-like beta-barrel" evidence="13">
    <location>
        <begin position="286"/>
        <end position="738"/>
    </location>
</feature>
<comment type="caution">
    <text evidence="15">The sequence shown here is derived from an EMBL/GenBank/DDBJ whole genome shotgun (WGS) entry which is preliminary data.</text>
</comment>
<evidence type="ECO:0000256" key="12">
    <source>
        <dbReference type="RuleBase" id="RU003357"/>
    </source>
</evidence>
<evidence type="ECO:0000256" key="7">
    <source>
        <dbReference type="ARBA" id="ARBA00023065"/>
    </source>
</evidence>
<keyword evidence="7" id="KW-0406">Ion transport</keyword>
<evidence type="ECO:0000256" key="1">
    <source>
        <dbReference type="ARBA" id="ARBA00004571"/>
    </source>
</evidence>
<evidence type="ECO:0000259" key="13">
    <source>
        <dbReference type="Pfam" id="PF00593"/>
    </source>
</evidence>
<evidence type="ECO:0000256" key="9">
    <source>
        <dbReference type="ARBA" id="ARBA00023136"/>
    </source>
</evidence>
<evidence type="ECO:0000259" key="14">
    <source>
        <dbReference type="Pfam" id="PF07715"/>
    </source>
</evidence>
<dbReference type="PANTHER" id="PTHR32552:SF81">
    <property type="entry name" value="TONB-DEPENDENT OUTER MEMBRANE RECEPTOR"/>
    <property type="match status" value="1"/>
</dbReference>
<evidence type="ECO:0000256" key="4">
    <source>
        <dbReference type="ARBA" id="ARBA00022496"/>
    </source>
</evidence>
<sequence>MALMASPVIAAEDQQPADGTGFGDIIVTARKTGEAAQSLPITVAAFGGKEIQDRAILTVQDLQTITPGLTISNNATGGVPVFAIRGTATELGIDGGVALYLNDVPLMSAVGITTQFYDISTVEVLKGPQGTQFGTNTTGGTITVRTNLPTDKVEAFAKAGYGNYNRRDFEGMINLPVNDVLAFRFAGNYIKRDGYVKNRIAAGGAPKDFSDENRYSLRGTMSLNSGPIETALILDYFQRDESPTAFIPVAFRPNAGQGINLANLGALTGSRKSIFVGADPSGVAKDLYGKAKLFGLEHRATIELSDAFSIRNVLGYRHDKTETSEESSGTSFALVNVLNDVKTSQWTDDITLRHKALDGRLRTSLGGYFLLNDKRQGQNATVAQSIYLTFFNAPLVSNALNFEKKQFTSKAAYFNSEFDITDTLNISGGVRYNWDHVKSEGTVAQADGVLPRFGKFFRPDARTPCNTAAFLAYTDRDLNACVGRRSKSFRAPSWTVALSNKFSSRVLGYAKISHGYLAGGANFTIREVPFYEPEKTTMIEAGVKADWSLGGRPLRTNVALYRGKTSNKQIFVNVNYDDQFSGFGVINAAKQEVYGADFEMRYSPVQGLTFDGSYNYIHSEFKSFIIPGLGGNADGLTGATLVPRSDLSGAVPAQTPKHQFNVAATYELPIDPSSGKITTTISGYYSSKIKQNNLFVGYNASFGPQYNEINSYFTASASLNWENVAGSPISAQFWVRNLFDKNYITARQAQFQAFGYATAVYGAPRTFGGSASIKF</sequence>
<dbReference type="InterPro" id="IPR000531">
    <property type="entry name" value="Beta-barrel_TonB"/>
</dbReference>
<evidence type="ECO:0000256" key="3">
    <source>
        <dbReference type="ARBA" id="ARBA00022452"/>
    </source>
</evidence>
<keyword evidence="5 11" id="KW-0812">Transmembrane</keyword>
<comment type="similarity">
    <text evidence="11 12">Belongs to the TonB-dependent receptor family.</text>
</comment>
<evidence type="ECO:0000256" key="6">
    <source>
        <dbReference type="ARBA" id="ARBA00023004"/>
    </source>
</evidence>
<dbReference type="Pfam" id="PF07715">
    <property type="entry name" value="Plug"/>
    <property type="match status" value="1"/>
</dbReference>
<dbReference type="SUPFAM" id="SSF56935">
    <property type="entry name" value="Porins"/>
    <property type="match status" value="1"/>
</dbReference>
<keyword evidence="15" id="KW-0675">Receptor</keyword>
<dbReference type="AlphaFoldDB" id="A0A7W6C2W0"/>
<dbReference type="Pfam" id="PF00593">
    <property type="entry name" value="TonB_dep_Rec_b-barrel"/>
    <property type="match status" value="1"/>
</dbReference>
<keyword evidence="4" id="KW-0410">Iron transport</keyword>
<keyword evidence="8 12" id="KW-0798">TonB box</keyword>
<dbReference type="PANTHER" id="PTHR32552">
    <property type="entry name" value="FERRICHROME IRON RECEPTOR-RELATED"/>
    <property type="match status" value="1"/>
</dbReference>
<keyword evidence="9 11" id="KW-0472">Membrane</keyword>
<name>A0A7W6C2W0_9SPHN</name>
<evidence type="ECO:0000313" key="16">
    <source>
        <dbReference type="Proteomes" id="UP000561459"/>
    </source>
</evidence>
<evidence type="ECO:0000256" key="8">
    <source>
        <dbReference type="ARBA" id="ARBA00023077"/>
    </source>
</evidence>
<keyword evidence="3 11" id="KW-1134">Transmembrane beta strand</keyword>
<keyword evidence="2 11" id="KW-0813">Transport</keyword>
<dbReference type="InterPro" id="IPR039426">
    <property type="entry name" value="TonB-dep_rcpt-like"/>
</dbReference>
<proteinExistence type="inferred from homology"/>
<dbReference type="Gene3D" id="2.40.170.20">
    <property type="entry name" value="TonB-dependent receptor, beta-barrel domain"/>
    <property type="match status" value="1"/>
</dbReference>
<dbReference type="InterPro" id="IPR012910">
    <property type="entry name" value="Plug_dom"/>
</dbReference>
<protein>
    <submittedName>
        <fullName evidence="15">Outer membrane receptor protein involved in Fe transport</fullName>
    </submittedName>
</protein>
<evidence type="ECO:0000256" key="2">
    <source>
        <dbReference type="ARBA" id="ARBA00022448"/>
    </source>
</evidence>
<feature type="domain" description="TonB-dependent receptor plug" evidence="14">
    <location>
        <begin position="37"/>
        <end position="141"/>
    </location>
</feature>
<keyword evidence="16" id="KW-1185">Reference proteome</keyword>
<evidence type="ECO:0000313" key="15">
    <source>
        <dbReference type="EMBL" id="MBB3940614.1"/>
    </source>
</evidence>
<dbReference type="InterPro" id="IPR036942">
    <property type="entry name" value="Beta-barrel_TonB_sf"/>
</dbReference>
<comment type="subcellular location">
    <subcellularLocation>
        <location evidence="1 11">Cell outer membrane</location>
        <topology evidence="1 11">Multi-pass membrane protein</topology>
    </subcellularLocation>
</comment>
<evidence type="ECO:0000256" key="10">
    <source>
        <dbReference type="ARBA" id="ARBA00023237"/>
    </source>
</evidence>
<dbReference type="Proteomes" id="UP000561459">
    <property type="component" value="Unassembled WGS sequence"/>
</dbReference>
<organism evidence="15 16">
    <name type="scientific">Novosphingobium fluoreni</name>
    <dbReference type="NCBI Taxonomy" id="1391222"/>
    <lineage>
        <taxon>Bacteria</taxon>
        <taxon>Pseudomonadati</taxon>
        <taxon>Pseudomonadota</taxon>
        <taxon>Alphaproteobacteria</taxon>
        <taxon>Sphingomonadales</taxon>
        <taxon>Sphingomonadaceae</taxon>
        <taxon>Novosphingobium</taxon>
    </lineage>
</organism>
<evidence type="ECO:0000256" key="11">
    <source>
        <dbReference type="PROSITE-ProRule" id="PRU01360"/>
    </source>
</evidence>